<accession>A0ABQ9NQ15</accession>
<proteinExistence type="predicted"/>
<dbReference type="PANTHER" id="PTHR38790:SF4">
    <property type="entry name" value="2EXR DOMAIN-CONTAINING PROTEIN"/>
    <property type="match status" value="1"/>
</dbReference>
<dbReference type="InterPro" id="IPR045518">
    <property type="entry name" value="2EXR"/>
</dbReference>
<dbReference type="PANTHER" id="PTHR38790">
    <property type="entry name" value="2EXR DOMAIN-CONTAINING PROTEIN-RELATED"/>
    <property type="match status" value="1"/>
</dbReference>
<gene>
    <name evidence="2" type="ORF">H2201_006192</name>
</gene>
<evidence type="ECO:0000313" key="3">
    <source>
        <dbReference type="Proteomes" id="UP001172684"/>
    </source>
</evidence>
<dbReference type="EMBL" id="JAPDRL010000051">
    <property type="protein sequence ID" value="KAJ9662261.1"/>
    <property type="molecule type" value="Genomic_DNA"/>
</dbReference>
<protein>
    <recommendedName>
        <fullName evidence="1">2EXR domain-containing protein</fullName>
    </recommendedName>
</protein>
<name>A0ABQ9NQ15_9PEZI</name>
<reference evidence="2" key="1">
    <citation type="submission" date="2022-10" db="EMBL/GenBank/DDBJ databases">
        <title>Culturing micro-colonial fungi from biological soil crusts in the Mojave desert and describing Neophaeococcomyces mojavensis, and introducing the new genera and species Taxawa tesnikishii.</title>
        <authorList>
            <person name="Kurbessoian T."/>
            <person name="Stajich J.E."/>
        </authorList>
    </citation>
    <scope>NUCLEOTIDE SEQUENCE</scope>
    <source>
        <strain evidence="2">TK_1</strain>
    </source>
</reference>
<dbReference type="Pfam" id="PF20150">
    <property type="entry name" value="2EXR"/>
    <property type="match status" value="1"/>
</dbReference>
<keyword evidence="3" id="KW-1185">Reference proteome</keyword>
<feature type="domain" description="2EXR" evidence="1">
    <location>
        <begin position="7"/>
        <end position="140"/>
    </location>
</feature>
<evidence type="ECO:0000259" key="1">
    <source>
        <dbReference type="Pfam" id="PF20150"/>
    </source>
</evidence>
<evidence type="ECO:0000313" key="2">
    <source>
        <dbReference type="EMBL" id="KAJ9662261.1"/>
    </source>
</evidence>
<comment type="caution">
    <text evidence="2">The sequence shown here is derived from an EMBL/GenBank/DDBJ whole genome shotgun (WGS) entry which is preliminary data.</text>
</comment>
<organism evidence="2 3">
    <name type="scientific">Coniosporium apollinis</name>
    <dbReference type="NCBI Taxonomy" id="61459"/>
    <lineage>
        <taxon>Eukaryota</taxon>
        <taxon>Fungi</taxon>
        <taxon>Dikarya</taxon>
        <taxon>Ascomycota</taxon>
        <taxon>Pezizomycotina</taxon>
        <taxon>Dothideomycetes</taxon>
        <taxon>Dothideomycetes incertae sedis</taxon>
        <taxon>Coniosporium</taxon>
    </lineage>
</organism>
<sequence>MSNPDSPFLRLPSEIRLMIYANLLLPSTSASLRITTKSVHVDYHDYEHQMTLARPVLPTTPTLHIRTLDPTTSPAQLTPRRRTTYAIRHDRFRARIMHTTYFLLSNPGLHPAILGVSRQTHAEAAELLYGSYTFAFDTHVEAIVPFLSDLTPFARARVTKVALTKRALPYCKEFDRLEWAAACRCLATLRLTSLELGVVAGKPSFLGWDDPAIPTLEVSYFARLDRRNGGGGAWGNEVVDMEWARQLMVIRGLRECRVRAIVEHCPPPGSDMMAFWVAFSKSVEGAFGEWVRGVMCAAV</sequence>
<dbReference type="Proteomes" id="UP001172684">
    <property type="component" value="Unassembled WGS sequence"/>
</dbReference>